<dbReference type="PANTHER" id="PTHR14146:SF0">
    <property type="entry name" value="EXOCYST COMPLEX COMPONENT 4"/>
    <property type="match status" value="1"/>
</dbReference>
<dbReference type="STRING" id="147828.A0A4S2MBT8"/>
<evidence type="ECO:0000259" key="5">
    <source>
        <dbReference type="Pfam" id="PF04048"/>
    </source>
</evidence>
<comment type="function">
    <text evidence="4">Component of the exocyst complex involved in the docking of exocytic vesicles with fusion sites on the plasma membrane.</text>
</comment>
<dbReference type="GO" id="GO:0090522">
    <property type="term" value="P:vesicle tethering involved in exocytosis"/>
    <property type="evidence" value="ECO:0007669"/>
    <property type="project" value="UniProtKB-UniRule"/>
</dbReference>
<evidence type="ECO:0000256" key="4">
    <source>
        <dbReference type="RuleBase" id="RU367079"/>
    </source>
</evidence>
<comment type="similarity">
    <text evidence="1 4">Belongs to the SEC8 family.</text>
</comment>
<dbReference type="GO" id="GO:0006612">
    <property type="term" value="P:protein targeting to membrane"/>
    <property type="evidence" value="ECO:0007669"/>
    <property type="project" value="UniProtKB-UniRule"/>
</dbReference>
<feature type="domain" description="Exocyst complex component Sec8 N-terminal" evidence="5">
    <location>
        <begin position="36"/>
        <end position="126"/>
    </location>
</feature>
<evidence type="ECO:0000256" key="3">
    <source>
        <dbReference type="ARBA" id="ARBA00022483"/>
    </source>
</evidence>
<name>A0A4S2MBT8_OPIFE</name>
<organism evidence="6 7">
    <name type="scientific">Opisthorchis felineus</name>
    <dbReference type="NCBI Taxonomy" id="147828"/>
    <lineage>
        <taxon>Eukaryota</taxon>
        <taxon>Metazoa</taxon>
        <taxon>Spiralia</taxon>
        <taxon>Lophotrochozoa</taxon>
        <taxon>Platyhelminthes</taxon>
        <taxon>Trematoda</taxon>
        <taxon>Digenea</taxon>
        <taxon>Opisthorchiida</taxon>
        <taxon>Opisthorchiata</taxon>
        <taxon>Opisthorchiidae</taxon>
        <taxon>Opisthorchis</taxon>
    </lineage>
</organism>
<dbReference type="GO" id="GO:0015031">
    <property type="term" value="P:protein transport"/>
    <property type="evidence" value="ECO:0007669"/>
    <property type="project" value="UniProtKB-KW"/>
</dbReference>
<protein>
    <recommendedName>
        <fullName evidence="4">Exocyst complex component Sec8</fullName>
    </recommendedName>
</protein>
<dbReference type="GO" id="GO:0032584">
    <property type="term" value="C:growth cone membrane"/>
    <property type="evidence" value="ECO:0007669"/>
    <property type="project" value="TreeGrafter"/>
</dbReference>
<evidence type="ECO:0000313" key="6">
    <source>
        <dbReference type="EMBL" id="TGZ74016.1"/>
    </source>
</evidence>
<dbReference type="EMBL" id="SJOL01002231">
    <property type="protein sequence ID" value="TGZ74016.1"/>
    <property type="molecule type" value="Genomic_DNA"/>
</dbReference>
<keyword evidence="7" id="KW-1185">Reference proteome</keyword>
<dbReference type="GO" id="GO:0006904">
    <property type="term" value="P:vesicle docking involved in exocytosis"/>
    <property type="evidence" value="ECO:0007669"/>
    <property type="project" value="InterPro"/>
</dbReference>
<dbReference type="PANTHER" id="PTHR14146">
    <property type="entry name" value="EXOCYST COMPLEX COMPONENT 4"/>
    <property type="match status" value="1"/>
</dbReference>
<dbReference type="GO" id="GO:0045202">
    <property type="term" value="C:synapse"/>
    <property type="evidence" value="ECO:0007669"/>
    <property type="project" value="TreeGrafter"/>
</dbReference>
<dbReference type="InterPro" id="IPR039682">
    <property type="entry name" value="Sec8/EXOC4"/>
</dbReference>
<keyword evidence="3 4" id="KW-0268">Exocytosis</keyword>
<sequence>MTQSSYLMSFIRSLMEHSSKDIREKKKLQLETDFTETGTVLNTCLTEKFDDVTKVLNIYNQVSERVSANMAAVSKIKSDLIECKSLLHCNREELRRLWLELVEQRHCIELLDILDQLQAAPDAIATLVSARAWPDATELMLYTAELLKSDIASVPALQTVKADLAHKHKFIVDHLQKQLRSLIYERPLALVVEKYLKRLKKPGTGGLFSASNKSQNTEKSSLLSRTIDPARFATLPLASWHTASVVQPTADPNLRKNPQSVSAAIAARAAAAADGGGMDQALPKRTAQSSEAEWIRELVAVTHCLAQLDRLPQILNAWCPQSHLAQLQHAISAPQKTDVFSGPLIPGQGLLGEIHRFIVLKAVSVVESKAISQGDVKLLSEIASPGYLVDLLQLVFDTLFMQSRACQLVIRTMKVASVFKNRSLRDLDGLSGDYVWSCIQREIELVLSVHLNQQSSDQVAGNPMTASTTSAVSTTVGSVDISRLDLNSLMGRRRAGPFNLASAASIATPSFRPDSVAGTTASGGSGVVGAGDVKSPSVELFSFSNTSHFLSVNSYMREHRLFTETDVSTSPNDASASEASYPLVCRPSYDNITSVYRQVMEFVAAAENEMNIVENHTENTSPTSVKRLSLLRMYLMNFVDTTFLPGALSALRRKLQRSLSAPDSLNSVVSQQVERELGLNRPILMTALCVDECLVEIKRMFLALPDYGDGVMKIGTSLLNEFIGAMWRVYRSLSEVDKSGVTVPSSDWAQDNDVSRFWKKFPVWLRMAAHEARIVANTTLMTSQRDSWALLGGMVDSAQRNEKADTGDSDAARRISPATIVTLGLANDYDGSAGCAESQLNTRLVIPFAMERRSGPAETEDAKDNTSDFTHLPGLLHEREATRLAAKETKQLLHMIKDEIPESQQPTQHKGVYQLPVVRNIQILKILGRLSESLCWLANRVLSLDTWLRQLRRRMVQQHHLTEASSDGSSSKTPVTTFLDTPFAACSRELTRVADTCLLMVYLEVRIQAYNHFGGLPENVNYSCPVDDVDADKYVTDFLVYLERVQDLLMHTFSRHKFRFIFDGLGDFISQLLLRLVPTIPRMNRNGNRKMCRNVYRLQQALASLTETHESDLIRVKQLFELFHLTPETVVNRLMEQGAAFEETVYRNLLELYQRSHPTHSYTKTQESIAKLSSVIKRTAA</sequence>
<gene>
    <name evidence="6" type="ORF">CRM22_001179</name>
</gene>
<evidence type="ECO:0000256" key="1">
    <source>
        <dbReference type="ARBA" id="ARBA00010470"/>
    </source>
</evidence>
<dbReference type="AlphaFoldDB" id="A0A4S2MBT8"/>
<reference evidence="6 7" key="1">
    <citation type="journal article" date="2019" name="BMC Genomics">
        <title>New insights from Opisthorchis felineus genome: update on genomics of the epidemiologically important liver flukes.</title>
        <authorList>
            <person name="Ershov N.I."/>
            <person name="Mordvinov V.A."/>
            <person name="Prokhortchouk E.B."/>
            <person name="Pakharukova M.Y."/>
            <person name="Gunbin K.V."/>
            <person name="Ustyantsev K."/>
            <person name="Genaev M.A."/>
            <person name="Blinov A.G."/>
            <person name="Mazur A."/>
            <person name="Boulygina E."/>
            <person name="Tsygankova S."/>
            <person name="Khrameeva E."/>
            <person name="Chekanov N."/>
            <person name="Fan G."/>
            <person name="Xiao A."/>
            <person name="Zhang H."/>
            <person name="Xu X."/>
            <person name="Yang H."/>
            <person name="Solovyev V."/>
            <person name="Lee S.M."/>
            <person name="Liu X."/>
            <person name="Afonnikov D.A."/>
            <person name="Skryabin K.G."/>
        </authorList>
    </citation>
    <scope>NUCLEOTIDE SEQUENCE [LARGE SCALE GENOMIC DNA]</scope>
    <source>
        <strain evidence="6">AK-0245</strain>
        <tissue evidence="6">Whole organism</tissue>
    </source>
</reference>
<dbReference type="Pfam" id="PF04048">
    <property type="entry name" value="Sec8_N"/>
    <property type="match status" value="1"/>
</dbReference>
<accession>A0A4S2MBT8</accession>
<keyword evidence="4" id="KW-0653">Protein transport</keyword>
<keyword evidence="2 4" id="KW-0813">Transport</keyword>
<dbReference type="GO" id="GO:0000145">
    <property type="term" value="C:exocyst"/>
    <property type="evidence" value="ECO:0007669"/>
    <property type="project" value="UniProtKB-UniRule"/>
</dbReference>
<dbReference type="GO" id="GO:0007268">
    <property type="term" value="P:chemical synaptic transmission"/>
    <property type="evidence" value="ECO:0007669"/>
    <property type="project" value="TreeGrafter"/>
</dbReference>
<evidence type="ECO:0000256" key="2">
    <source>
        <dbReference type="ARBA" id="ARBA00022448"/>
    </source>
</evidence>
<evidence type="ECO:0000313" key="7">
    <source>
        <dbReference type="Proteomes" id="UP000308267"/>
    </source>
</evidence>
<dbReference type="InterPro" id="IPR007191">
    <property type="entry name" value="Sec8_exocyst_N"/>
</dbReference>
<dbReference type="OrthoDB" id="272977at2759"/>
<dbReference type="GO" id="GO:0006893">
    <property type="term" value="P:Golgi to plasma membrane transport"/>
    <property type="evidence" value="ECO:0007669"/>
    <property type="project" value="TreeGrafter"/>
</dbReference>
<comment type="caution">
    <text evidence="6">The sequence shown here is derived from an EMBL/GenBank/DDBJ whole genome shotgun (WGS) entry which is preliminary data.</text>
</comment>
<proteinExistence type="inferred from homology"/>
<dbReference type="Proteomes" id="UP000308267">
    <property type="component" value="Unassembled WGS sequence"/>
</dbReference>